<dbReference type="AlphaFoldDB" id="A0A7G6WXI5"/>
<proteinExistence type="predicted"/>
<feature type="region of interest" description="Disordered" evidence="1">
    <location>
        <begin position="318"/>
        <end position="337"/>
    </location>
</feature>
<evidence type="ECO:0008006" key="4">
    <source>
        <dbReference type="Google" id="ProtNLM"/>
    </source>
</evidence>
<sequence length="337" mass="36769">MKIECLRAHVTSGGKTYPVYIGFASAEKIAQVAVAPAFALSTPNQQIAENLTSQPVRDWQRPISDERVAGIASTFNNSGGLMPNPVLLAKNAFATGIKITAKSIDGVPYQTGTYVIDVPEDATNPTDRALWILDGQHRIAGLSASAQRDDPVPLVLLLDDGTASYSSPLLASLFAQVTTAAQKLDDLHNEWLTYAFRLGRYNPGRDGHDAAIKAFSSVVELCKTAQWVTVQANPFFNQIQFNEHVQVRPTHGGFDFKCTTLSDLLAKHYYARAGSTTAPQSSEACRGDWTCISFAACHHSKSRELRILRRHRQAASYRPGSLAGRDPDSSAPQWHNC</sequence>
<name>A0A7G6WXI5_9ACTN</name>
<protein>
    <recommendedName>
        <fullName evidence="4">DGQHR domain-containing protein</fullName>
    </recommendedName>
</protein>
<organism evidence="2 3">
    <name type="scientific">Kribbella qitaiheensis</name>
    <dbReference type="NCBI Taxonomy" id="1544730"/>
    <lineage>
        <taxon>Bacteria</taxon>
        <taxon>Bacillati</taxon>
        <taxon>Actinomycetota</taxon>
        <taxon>Actinomycetes</taxon>
        <taxon>Propionibacteriales</taxon>
        <taxon>Kribbellaceae</taxon>
        <taxon>Kribbella</taxon>
    </lineage>
</organism>
<reference evidence="2 3" key="2">
    <citation type="journal article" date="2020" name="Microbiol. Resour. Announc.">
        <title>Antarctic desert soil bacteria exhibit high novel natural product potential, evaluated through long-read genome sequencing and comparative genomics.</title>
        <authorList>
            <person name="Benaud N."/>
            <person name="Edwards R.J."/>
            <person name="Amos T.G."/>
            <person name="D'Agostino P.M."/>
            <person name="Gutierrez-Chavez C."/>
            <person name="Montgomery K."/>
            <person name="Nicetic I."/>
            <person name="Ferrari B.C."/>
        </authorList>
    </citation>
    <scope>NUCLEOTIDE SEQUENCE [LARGE SCALE GENOMIC DNA]</scope>
    <source>
        <strain evidence="2 3">SPB151</strain>
    </source>
</reference>
<reference evidence="3" key="1">
    <citation type="submission" date="2019-09" db="EMBL/GenBank/DDBJ databases">
        <title>Antimicrobial potential of Antarctic Bacteria.</title>
        <authorList>
            <person name="Benaud N."/>
            <person name="Edwards R.J."/>
            <person name="Ferrari B.C."/>
        </authorList>
    </citation>
    <scope>NUCLEOTIDE SEQUENCE [LARGE SCALE GENOMIC DNA]</scope>
    <source>
        <strain evidence="3">SPB151</strain>
    </source>
</reference>
<dbReference type="KEGG" id="kqi:F1D05_13260"/>
<accession>A0A7G6WXI5</accession>
<dbReference type="EMBL" id="CP043661">
    <property type="protein sequence ID" value="QNE18700.1"/>
    <property type="molecule type" value="Genomic_DNA"/>
</dbReference>
<evidence type="ECO:0000256" key="1">
    <source>
        <dbReference type="SAM" id="MobiDB-lite"/>
    </source>
</evidence>
<dbReference type="Proteomes" id="UP000515563">
    <property type="component" value="Chromosome"/>
</dbReference>
<evidence type="ECO:0000313" key="2">
    <source>
        <dbReference type="EMBL" id="QNE18700.1"/>
    </source>
</evidence>
<dbReference type="RefSeq" id="WP_185447998.1">
    <property type="nucleotide sequence ID" value="NZ_CP043661.1"/>
</dbReference>
<gene>
    <name evidence="2" type="ORF">F1D05_13260</name>
</gene>
<evidence type="ECO:0000313" key="3">
    <source>
        <dbReference type="Proteomes" id="UP000515563"/>
    </source>
</evidence>
<keyword evidence="3" id="KW-1185">Reference proteome</keyword>